<dbReference type="EMBL" id="ACQA01000002">
    <property type="protein sequence ID" value="EEQ93897.1"/>
    <property type="molecule type" value="Genomic_DNA"/>
</dbReference>
<evidence type="ECO:0000313" key="2">
    <source>
        <dbReference type="Proteomes" id="UP000004386"/>
    </source>
</evidence>
<organism evidence="1 2">
    <name type="scientific">Brucella intermedia LMG 3301</name>
    <dbReference type="NCBI Taxonomy" id="641118"/>
    <lineage>
        <taxon>Bacteria</taxon>
        <taxon>Pseudomonadati</taxon>
        <taxon>Pseudomonadota</taxon>
        <taxon>Alphaproteobacteria</taxon>
        <taxon>Hyphomicrobiales</taxon>
        <taxon>Brucellaceae</taxon>
        <taxon>Brucella/Ochrobactrum group</taxon>
        <taxon>Brucella</taxon>
    </lineage>
</organism>
<proteinExistence type="predicted"/>
<gene>
    <name evidence="1" type="ORF">OINT_2001087</name>
</gene>
<dbReference type="AlphaFoldDB" id="C4WNE2"/>
<protein>
    <submittedName>
        <fullName evidence="1">Uncharacterized protein</fullName>
    </submittedName>
</protein>
<accession>C4WNE2</accession>
<evidence type="ECO:0000313" key="1">
    <source>
        <dbReference type="EMBL" id="EEQ93897.1"/>
    </source>
</evidence>
<dbReference type="Proteomes" id="UP000004386">
    <property type="component" value="Unassembled WGS sequence"/>
</dbReference>
<dbReference type="HOGENOM" id="CLU_2602548_0_0_5"/>
<name>C4WNE2_9HYPH</name>
<reference evidence="1 2" key="1">
    <citation type="submission" date="2009-05" db="EMBL/GenBank/DDBJ databases">
        <authorList>
            <person name="Setubal J.C."/>
            <person name="Boyle S."/>
            <person name="Crasta O.R."/>
            <person name="Gillespie J.J."/>
            <person name="Kenyon R.W."/>
            <person name="Lu J."/>
            <person name="Mane S."/>
            <person name="Nagrani S."/>
            <person name="Shallom J.M."/>
            <person name="Shallom S."/>
            <person name="Shukla M."/>
            <person name="Snyder E.E."/>
            <person name="Sobral B.W."/>
            <person name="Wattam A.R."/>
            <person name="Will R."/>
            <person name="Williams K."/>
            <person name="Yoo H."/>
            <person name="Munk C."/>
            <person name="Tapia R."/>
            <person name="Green L."/>
            <person name="Rogers Y."/>
            <person name="Detter J.C."/>
            <person name="Bruce D."/>
            <person name="Brettin T.S."/>
            <person name="Tsolis R."/>
        </authorList>
    </citation>
    <scope>NUCLEOTIDE SEQUENCE [LARGE SCALE GENOMIC DNA]</scope>
    <source>
        <strain evidence="1 2">LMG 3301</strain>
    </source>
</reference>
<sequence>MEETMAKIGRTGFNKILGAGYTVLNHDPLVGILTLKTDTGAIELAMIKPVAEALMGELIDFLQEGKGEDAPSFAVERSQ</sequence>
<comment type="caution">
    <text evidence="1">The sequence shown here is derived from an EMBL/GenBank/DDBJ whole genome shotgun (WGS) entry which is preliminary data.</text>
</comment>